<keyword evidence="8" id="KW-0547">Nucleotide-binding</keyword>
<feature type="domain" description="Histidine kinase" evidence="15">
    <location>
        <begin position="352"/>
        <end position="567"/>
    </location>
</feature>
<dbReference type="SMART" id="SM00387">
    <property type="entry name" value="HATPase_c"/>
    <property type="match status" value="1"/>
</dbReference>
<keyword evidence="17" id="KW-1185">Reference proteome</keyword>
<dbReference type="EC" id="2.7.13.3" evidence="3"/>
<dbReference type="Pfam" id="PF02518">
    <property type="entry name" value="HATPase_c"/>
    <property type="match status" value="1"/>
</dbReference>
<dbReference type="InterPro" id="IPR003594">
    <property type="entry name" value="HATPase_dom"/>
</dbReference>
<keyword evidence="4" id="KW-1003">Cell membrane</keyword>
<evidence type="ECO:0000256" key="10">
    <source>
        <dbReference type="ARBA" id="ARBA00022840"/>
    </source>
</evidence>
<dbReference type="GO" id="GO:0005524">
    <property type="term" value="F:ATP binding"/>
    <property type="evidence" value="ECO:0007669"/>
    <property type="project" value="UniProtKB-KW"/>
</dbReference>
<feature type="transmembrane region" description="Helical" evidence="14">
    <location>
        <begin position="297"/>
        <end position="320"/>
    </location>
</feature>
<dbReference type="InterPro" id="IPR004358">
    <property type="entry name" value="Sig_transdc_His_kin-like_C"/>
</dbReference>
<evidence type="ECO:0000256" key="5">
    <source>
        <dbReference type="ARBA" id="ARBA00022553"/>
    </source>
</evidence>
<dbReference type="Pfam" id="PF00512">
    <property type="entry name" value="HisKA"/>
    <property type="match status" value="1"/>
</dbReference>
<dbReference type="Gene3D" id="3.30.450.20">
    <property type="entry name" value="PAS domain"/>
    <property type="match status" value="1"/>
</dbReference>
<comment type="caution">
    <text evidence="16">The sequence shown here is derived from an EMBL/GenBank/DDBJ whole genome shotgun (WGS) entry which is preliminary data.</text>
</comment>
<dbReference type="AlphaFoldDB" id="A0A6V8LVN7"/>
<dbReference type="Pfam" id="PF02743">
    <property type="entry name" value="dCache_1"/>
    <property type="match status" value="1"/>
</dbReference>
<dbReference type="SMART" id="SM00388">
    <property type="entry name" value="HisKA"/>
    <property type="match status" value="1"/>
</dbReference>
<dbReference type="PANTHER" id="PTHR43065:SF46">
    <property type="entry name" value="C4-DICARBOXYLATE TRANSPORT SENSOR PROTEIN DCTB"/>
    <property type="match status" value="1"/>
</dbReference>
<keyword evidence="10" id="KW-0067">ATP-binding</keyword>
<evidence type="ECO:0000256" key="7">
    <source>
        <dbReference type="ARBA" id="ARBA00022692"/>
    </source>
</evidence>
<protein>
    <recommendedName>
        <fullName evidence="3">histidine kinase</fullName>
        <ecNumber evidence="3">2.7.13.3</ecNumber>
    </recommendedName>
</protein>
<evidence type="ECO:0000256" key="11">
    <source>
        <dbReference type="ARBA" id="ARBA00022989"/>
    </source>
</evidence>
<evidence type="ECO:0000259" key="15">
    <source>
        <dbReference type="PROSITE" id="PS50109"/>
    </source>
</evidence>
<dbReference type="Gene3D" id="3.30.565.10">
    <property type="entry name" value="Histidine kinase-like ATPase, C-terminal domain"/>
    <property type="match status" value="1"/>
</dbReference>
<dbReference type="Gene3D" id="1.10.287.130">
    <property type="match status" value="1"/>
</dbReference>
<dbReference type="InterPro" id="IPR036890">
    <property type="entry name" value="HATPase_C_sf"/>
</dbReference>
<evidence type="ECO:0000256" key="3">
    <source>
        <dbReference type="ARBA" id="ARBA00012438"/>
    </source>
</evidence>
<sequence>MLGDIFRRHFRDLHTSEDAISPERYNVLKRKIVGLMALVTLLPLLFMSAINFMEFQSTMAREVQNPLRVILGKTRNTIELFLAERASTVAFVAQAYSYQELADERALGRIFRVIRKEFDGFVDMGLVDSKGRMVNYVGPYDFKDRDYSGQDWFAQVMTSGKYISDVFMGFRKLPHVVIAMQHTTEDGETWVVRATLDTRVFDRIIAAMSLEPGSDAFLLNRKGILQTSSALYGNVLEPCPLRLPPISFEPQVVAAKDPSGQDIYMSYAYFPNTDFVLMATKPRLGAVSAWYTLRGDLLLIFVVGVAAIFMVTSKVTGMLVNRMRESEERRSLAFRQVEHAQKLSSIGRLAAGVAHEINNPLAIINEKAGLMKDLLALQEEFKGKARFSIQVEAILRAVERCRGITHRMLGFARRMDVKIEALSLNEVIRETSGFLVREAEHRNVELALELDENLARIESDRGQLQQVILNILNNALAAVPDKGRILVKSWNESHESVGFSITDNGCGMSQDTLKCIFEPFFTTKRGKGTGLGLSITYGIIKRLGGEVSVQSKENDGSTFSVVLPVMAPPSAAVEAQ</sequence>
<comment type="catalytic activity">
    <reaction evidence="1">
        <text>ATP + protein L-histidine = ADP + protein N-phospho-L-histidine.</text>
        <dbReference type="EC" id="2.7.13.3"/>
    </reaction>
</comment>
<feature type="transmembrane region" description="Helical" evidence="14">
    <location>
        <begin position="32"/>
        <end position="53"/>
    </location>
</feature>
<dbReference type="PANTHER" id="PTHR43065">
    <property type="entry name" value="SENSOR HISTIDINE KINASE"/>
    <property type="match status" value="1"/>
</dbReference>
<dbReference type="PRINTS" id="PR00344">
    <property type="entry name" value="BCTRLSENSOR"/>
</dbReference>
<dbReference type="EMBL" id="BLTE01000006">
    <property type="protein sequence ID" value="GFK93737.1"/>
    <property type="molecule type" value="Genomic_DNA"/>
</dbReference>
<keyword evidence="9" id="KW-0418">Kinase</keyword>
<dbReference type="InterPro" id="IPR003661">
    <property type="entry name" value="HisK_dim/P_dom"/>
</dbReference>
<evidence type="ECO:0000256" key="12">
    <source>
        <dbReference type="ARBA" id="ARBA00023012"/>
    </source>
</evidence>
<evidence type="ECO:0000256" key="9">
    <source>
        <dbReference type="ARBA" id="ARBA00022777"/>
    </source>
</evidence>
<evidence type="ECO:0000256" key="4">
    <source>
        <dbReference type="ARBA" id="ARBA00022475"/>
    </source>
</evidence>
<dbReference type="SUPFAM" id="SSF47384">
    <property type="entry name" value="Homodimeric domain of signal transducing histidine kinase"/>
    <property type="match status" value="1"/>
</dbReference>
<comment type="subcellular location">
    <subcellularLocation>
        <location evidence="2">Cell membrane</location>
        <topology evidence="2">Multi-pass membrane protein</topology>
    </subcellularLocation>
</comment>
<keyword evidence="11 14" id="KW-1133">Transmembrane helix</keyword>
<proteinExistence type="predicted"/>
<dbReference type="InterPro" id="IPR005467">
    <property type="entry name" value="His_kinase_dom"/>
</dbReference>
<dbReference type="GO" id="GO:0000155">
    <property type="term" value="F:phosphorelay sensor kinase activity"/>
    <property type="evidence" value="ECO:0007669"/>
    <property type="project" value="InterPro"/>
</dbReference>
<dbReference type="Proteomes" id="UP000494245">
    <property type="component" value="Unassembled WGS sequence"/>
</dbReference>
<name>A0A6V8LVN7_9BACT</name>
<evidence type="ECO:0000256" key="6">
    <source>
        <dbReference type="ARBA" id="ARBA00022679"/>
    </source>
</evidence>
<accession>A0A6V8LVN7</accession>
<evidence type="ECO:0000313" key="17">
    <source>
        <dbReference type="Proteomes" id="UP000494245"/>
    </source>
</evidence>
<organism evidence="16 17">
    <name type="scientific">Fundidesulfovibrio magnetotacticus</name>
    <dbReference type="NCBI Taxonomy" id="2730080"/>
    <lineage>
        <taxon>Bacteria</taxon>
        <taxon>Pseudomonadati</taxon>
        <taxon>Thermodesulfobacteriota</taxon>
        <taxon>Desulfovibrionia</taxon>
        <taxon>Desulfovibrionales</taxon>
        <taxon>Desulfovibrionaceae</taxon>
        <taxon>Fundidesulfovibrio</taxon>
    </lineage>
</organism>
<evidence type="ECO:0000256" key="14">
    <source>
        <dbReference type="SAM" id="Phobius"/>
    </source>
</evidence>
<keyword evidence="13 14" id="KW-0472">Membrane</keyword>
<evidence type="ECO:0000256" key="2">
    <source>
        <dbReference type="ARBA" id="ARBA00004651"/>
    </source>
</evidence>
<dbReference type="CDD" id="cd00082">
    <property type="entry name" value="HisKA"/>
    <property type="match status" value="1"/>
</dbReference>
<dbReference type="GO" id="GO:0005886">
    <property type="term" value="C:plasma membrane"/>
    <property type="evidence" value="ECO:0007669"/>
    <property type="project" value="UniProtKB-SubCell"/>
</dbReference>
<reference evidence="16 17" key="1">
    <citation type="submission" date="2020-04" db="EMBL/GenBank/DDBJ databases">
        <authorList>
            <consortium name="Desulfovibrio sp. FSS-1 genome sequencing consortium"/>
            <person name="Shimoshige H."/>
            <person name="Kobayashi H."/>
            <person name="Maekawa T."/>
        </authorList>
    </citation>
    <scope>NUCLEOTIDE SEQUENCE [LARGE SCALE GENOMIC DNA]</scope>
    <source>
        <strain evidence="16 17">SIID29052-01</strain>
    </source>
</reference>
<evidence type="ECO:0000313" key="16">
    <source>
        <dbReference type="EMBL" id="GFK93737.1"/>
    </source>
</evidence>
<keyword evidence="6 16" id="KW-0808">Transferase</keyword>
<reference evidence="16 17" key="2">
    <citation type="submission" date="2020-05" db="EMBL/GenBank/DDBJ databases">
        <title>Draft genome sequence of Desulfovibrio sp. strainFSS-1.</title>
        <authorList>
            <person name="Shimoshige H."/>
            <person name="Kobayashi H."/>
            <person name="Maekawa T."/>
        </authorList>
    </citation>
    <scope>NUCLEOTIDE SEQUENCE [LARGE SCALE GENOMIC DNA]</scope>
    <source>
        <strain evidence="16 17">SIID29052-01</strain>
    </source>
</reference>
<keyword evidence="7 14" id="KW-0812">Transmembrane</keyword>
<dbReference type="InterPro" id="IPR036097">
    <property type="entry name" value="HisK_dim/P_sf"/>
</dbReference>
<evidence type="ECO:0000256" key="8">
    <source>
        <dbReference type="ARBA" id="ARBA00022741"/>
    </source>
</evidence>
<dbReference type="SUPFAM" id="SSF55874">
    <property type="entry name" value="ATPase domain of HSP90 chaperone/DNA topoisomerase II/histidine kinase"/>
    <property type="match status" value="1"/>
</dbReference>
<dbReference type="InterPro" id="IPR033479">
    <property type="entry name" value="dCache_1"/>
</dbReference>
<dbReference type="PROSITE" id="PS50109">
    <property type="entry name" value="HIS_KIN"/>
    <property type="match status" value="1"/>
</dbReference>
<dbReference type="RefSeq" id="WP_173083076.1">
    <property type="nucleotide sequence ID" value="NZ_BLTE01000006.1"/>
</dbReference>
<keyword evidence="5" id="KW-0597">Phosphoprotein</keyword>
<keyword evidence="12" id="KW-0902">Two-component regulatory system</keyword>
<dbReference type="CDD" id="cd18774">
    <property type="entry name" value="PDC2_HK_sensor"/>
    <property type="match status" value="1"/>
</dbReference>
<dbReference type="CDD" id="cd12914">
    <property type="entry name" value="PDC1_DGC_like"/>
    <property type="match status" value="1"/>
</dbReference>
<evidence type="ECO:0000256" key="1">
    <source>
        <dbReference type="ARBA" id="ARBA00000085"/>
    </source>
</evidence>
<gene>
    <name evidence="16" type="primary">zraS_6</name>
    <name evidence="16" type="ORF">NNJEOMEG_01571</name>
</gene>
<evidence type="ECO:0000256" key="13">
    <source>
        <dbReference type="ARBA" id="ARBA00023136"/>
    </source>
</evidence>